<name>A0ABU3EHR1_9RHOB</name>
<gene>
    <name evidence="2" type="ORF">RM190_18150</name>
</gene>
<proteinExistence type="predicted"/>
<evidence type="ECO:0000313" key="3">
    <source>
        <dbReference type="Proteomes" id="UP001251085"/>
    </source>
</evidence>
<reference evidence="3" key="1">
    <citation type="submission" date="2023-07" db="EMBL/GenBank/DDBJ databases">
        <title>Characterization of two Paracoccaceae strains isolated from Phycosphere and proposal of Xinfangfangia lacusdiani sp. nov.</title>
        <authorList>
            <person name="Deng Y."/>
            <person name="Zhang Y.Q."/>
        </authorList>
    </citation>
    <scope>NUCLEOTIDE SEQUENCE [LARGE SCALE GENOMIC DNA]</scope>
    <source>
        <strain evidence="3">CPCC 101403</strain>
    </source>
</reference>
<accession>A0ABU3EHR1</accession>
<dbReference type="InterPro" id="IPR004843">
    <property type="entry name" value="Calcineurin-like_PHP"/>
</dbReference>
<dbReference type="RefSeq" id="WP_311760879.1">
    <property type="nucleotide sequence ID" value="NZ_JAVRQI010000015.1"/>
</dbReference>
<dbReference type="Proteomes" id="UP001251085">
    <property type="component" value="Unassembled WGS sequence"/>
</dbReference>
<evidence type="ECO:0000313" key="2">
    <source>
        <dbReference type="EMBL" id="MDT1063791.1"/>
    </source>
</evidence>
<evidence type="ECO:0000259" key="1">
    <source>
        <dbReference type="Pfam" id="PF00149"/>
    </source>
</evidence>
<dbReference type="InterPro" id="IPR029052">
    <property type="entry name" value="Metallo-depent_PP-like"/>
</dbReference>
<dbReference type="EMBL" id="JAVRQI010000015">
    <property type="protein sequence ID" value="MDT1063791.1"/>
    <property type="molecule type" value="Genomic_DNA"/>
</dbReference>
<keyword evidence="3" id="KW-1185">Reference proteome</keyword>
<comment type="caution">
    <text evidence="2">The sequence shown here is derived from an EMBL/GenBank/DDBJ whole genome shotgun (WGS) entry which is preliminary data.</text>
</comment>
<dbReference type="SUPFAM" id="SSF56300">
    <property type="entry name" value="Metallo-dependent phosphatases"/>
    <property type="match status" value="1"/>
</dbReference>
<sequence length="529" mass="57143">MIRVAVIADPHVHDCGWAPSGTRLGGAIRSFGDTAASTRVFNESLPAFRAALERAVAEGAGLVLLVGDLTDDGQAPNIAAALSLIGEFRQRHGLRVLATPGNHDLFAIRGRPQEKTFLAVDGAPVLLRSADCPEAATLGTHDALALMQGLGYRPEPADLHWECPFGTDPSWQAREYPVSSPDGRVTVRMIDASYLIEPAEGLWVLSIDSNVCAPRNGVTDMADAASFRDPTGAGWPAVLRHRAHLLPWMRDVAARAARLGKQLVAFSHYPVLDVLAGTGEDEMQAFGPTGLARRVPPPEVAISFASTGVPLHFSGHLHVNDTARHIGQGQGFFNISVPSPVGFCPAMKIADLDGAQVRIRSLPLVKVPGHDLAFAAYLAEAGLAGHPAPPASCAPDHGSFLDRHLVELVHGRYLPREWQVDMAEFVSNRRIPDLVTLLGLSLGQVPDFSLRHLVEDWYRLRKGGTLGMAYVAPDRLEFYRHLCANLPEFADDGLSSRLVAFLRIMRGYLGRLPNGDFTLDLRDLSISGN</sequence>
<dbReference type="Gene3D" id="3.60.21.10">
    <property type="match status" value="2"/>
</dbReference>
<dbReference type="Pfam" id="PF00149">
    <property type="entry name" value="Metallophos"/>
    <property type="match status" value="1"/>
</dbReference>
<feature type="domain" description="Calcineurin-like phosphoesterase" evidence="1">
    <location>
        <begin position="2"/>
        <end position="106"/>
    </location>
</feature>
<protein>
    <submittedName>
        <fullName evidence="2">Metallophosphoesterase</fullName>
    </submittedName>
</protein>
<organism evidence="2 3">
    <name type="scientific">Paracoccus broussonetiae</name>
    <dbReference type="NCBI Taxonomy" id="3075834"/>
    <lineage>
        <taxon>Bacteria</taxon>
        <taxon>Pseudomonadati</taxon>
        <taxon>Pseudomonadota</taxon>
        <taxon>Alphaproteobacteria</taxon>
        <taxon>Rhodobacterales</taxon>
        <taxon>Paracoccaceae</taxon>
        <taxon>Paracoccus</taxon>
    </lineage>
</organism>